<reference evidence="1 3" key="1">
    <citation type="submission" date="2022-10" db="EMBL/GenBank/DDBJ databases">
        <title>High-quality genome sequences of two octocoral-associated bacteria, Endozoicomonas euniceicola EF212 and Endozoicomonas gorgoniicola PS125.</title>
        <authorList>
            <person name="Chiou Y.-J."/>
            <person name="Chen Y.-H."/>
        </authorList>
    </citation>
    <scope>NUCLEOTIDE SEQUENCE [LARGE SCALE GENOMIC DNA]</scope>
    <source>
        <strain evidence="1 3">PS125</strain>
    </source>
</reference>
<protein>
    <submittedName>
        <fullName evidence="1">Uncharacterized protein</fullName>
    </submittedName>
</protein>
<evidence type="ECO:0000313" key="1">
    <source>
        <dbReference type="EMBL" id="MCW7556458.1"/>
    </source>
</evidence>
<organism evidence="1 3">
    <name type="scientific">Endozoicomonas gorgoniicola</name>
    <dbReference type="NCBI Taxonomy" id="1234144"/>
    <lineage>
        <taxon>Bacteria</taxon>
        <taxon>Pseudomonadati</taxon>
        <taxon>Pseudomonadota</taxon>
        <taxon>Gammaproteobacteria</taxon>
        <taxon>Oceanospirillales</taxon>
        <taxon>Endozoicomonadaceae</taxon>
        <taxon>Endozoicomonas</taxon>
    </lineage>
</organism>
<gene>
    <name evidence="1" type="ORF">NX722_28250</name>
    <name evidence="2" type="ORF">NX722_28565</name>
</gene>
<evidence type="ECO:0000313" key="3">
    <source>
        <dbReference type="Proteomes" id="UP001209854"/>
    </source>
</evidence>
<dbReference type="RefSeq" id="WP_262566138.1">
    <property type="nucleotide sequence ID" value="NZ_CP103299.1"/>
</dbReference>
<name>A0ABT3N4B2_9GAMM</name>
<evidence type="ECO:0000313" key="2">
    <source>
        <dbReference type="EMBL" id="MCW7556521.1"/>
    </source>
</evidence>
<dbReference type="Proteomes" id="UP001209854">
    <property type="component" value="Unassembled WGS sequence"/>
</dbReference>
<accession>A0ABT3N4B2</accession>
<sequence length="69" mass="7976">MNASDIILKSRLDSARHNVKTLMDKVSNACEKVDQATIEFYHYQEKLEEARAAEKALADEYNKNWLEGM</sequence>
<proteinExistence type="predicted"/>
<comment type="caution">
    <text evidence="1">The sequence shown here is derived from an EMBL/GenBank/DDBJ whole genome shotgun (WGS) entry which is preliminary data.</text>
</comment>
<dbReference type="EMBL" id="JAPFCC010000002">
    <property type="protein sequence ID" value="MCW7556521.1"/>
    <property type="molecule type" value="Genomic_DNA"/>
</dbReference>
<keyword evidence="3" id="KW-1185">Reference proteome</keyword>
<dbReference type="EMBL" id="JAPFCC010000001">
    <property type="protein sequence ID" value="MCW7556458.1"/>
    <property type="molecule type" value="Genomic_DNA"/>
</dbReference>